<dbReference type="EMBL" id="CP002304">
    <property type="protein sequence ID" value="ADQ14259.1"/>
    <property type="molecule type" value="Genomic_DNA"/>
</dbReference>
<keyword evidence="7" id="KW-0249">Electron transport</keyword>
<keyword evidence="4" id="KW-0288">FMN</keyword>
<evidence type="ECO:0000256" key="1">
    <source>
        <dbReference type="ARBA" id="ARBA00022448"/>
    </source>
</evidence>
<dbReference type="NCBIfam" id="TIGR01946">
    <property type="entry name" value="rnfD"/>
    <property type="match status" value="1"/>
</dbReference>
<evidence type="ECO:0000256" key="4">
    <source>
        <dbReference type="ARBA" id="ARBA00022643"/>
    </source>
</evidence>
<dbReference type="Pfam" id="PF03116">
    <property type="entry name" value="NQR2_RnfD_RnfE"/>
    <property type="match status" value="1"/>
</dbReference>
<dbReference type="PANTHER" id="PTHR30578:SF0">
    <property type="entry name" value="ION-TRANSLOCATING OXIDOREDUCTASE COMPLEX SUBUNIT D"/>
    <property type="match status" value="1"/>
</dbReference>
<keyword evidence="5 10" id="KW-0812">Transmembrane</keyword>
<dbReference type="InterPro" id="IPR004338">
    <property type="entry name" value="NqrB/RnfD"/>
</dbReference>
<keyword evidence="9 10" id="KW-0472">Membrane</keyword>
<proteinExistence type="predicted"/>
<reference evidence="11 12" key="2">
    <citation type="journal article" date="2011" name="J. Bacteriol.">
        <title>Complete Genome Sequence of the Haloalkaliphilic, Hydrogen Producing Halanaerobium hydrogenoformans.</title>
        <authorList>
            <person name="Brown S.D."/>
            <person name="Begemann M.B."/>
            <person name="Mormile M.R."/>
            <person name="Wall J.D."/>
            <person name="Han C.S."/>
            <person name="Goodwin L.A."/>
            <person name="Pitluck S."/>
            <person name="Land M.L."/>
            <person name="Hauser L.J."/>
            <person name="Elias D.A."/>
        </authorList>
    </citation>
    <scope>NUCLEOTIDE SEQUENCE [LARGE SCALE GENOMIC DNA]</scope>
    <source>
        <strain evidence="12">sapolanicus</strain>
    </source>
</reference>
<dbReference type="GO" id="GO:0055085">
    <property type="term" value="P:transmembrane transport"/>
    <property type="evidence" value="ECO:0007669"/>
    <property type="project" value="InterPro"/>
</dbReference>
<protein>
    <submittedName>
        <fullName evidence="11">Electron transport complex, RnfABCDGE type, D subunit</fullName>
    </submittedName>
</protein>
<reference evidence="11 12" key="1">
    <citation type="submission" date="2010-11" db="EMBL/GenBank/DDBJ databases">
        <title>Complete sequence of Halanaerobium sp. sapolanicus.</title>
        <authorList>
            <consortium name="US DOE Joint Genome Institute"/>
            <person name="Lucas S."/>
            <person name="Copeland A."/>
            <person name="Lapidus A."/>
            <person name="Cheng J.-F."/>
            <person name="Bruce D."/>
            <person name="Goodwin L."/>
            <person name="Pitluck S."/>
            <person name="Davenport K."/>
            <person name="Detter J.C."/>
            <person name="Han C."/>
            <person name="Tapia R."/>
            <person name="Land M."/>
            <person name="Hauser L."/>
            <person name="Jeffries C."/>
            <person name="Kyrpides N."/>
            <person name="Ivanova N."/>
            <person name="Mikhailova N."/>
            <person name="Begemann M.B."/>
            <person name="Mormile M.R."/>
            <person name="Wall J.D."/>
            <person name="Elias D.A."/>
            <person name="Woyke T."/>
        </authorList>
    </citation>
    <scope>NUCLEOTIDE SEQUENCE [LARGE SCALE GENOMIC DNA]</scope>
    <source>
        <strain evidence="12">sapolanicus</strain>
    </source>
</reference>
<evidence type="ECO:0000256" key="10">
    <source>
        <dbReference type="SAM" id="Phobius"/>
    </source>
</evidence>
<dbReference type="InterPro" id="IPR011303">
    <property type="entry name" value="RnfD_bac"/>
</dbReference>
<keyword evidence="3" id="KW-0285">Flavoprotein</keyword>
<keyword evidence="2" id="KW-0597">Phosphoprotein</keyword>
<organism evidence="11 12">
    <name type="scientific">Halanaerobium hydrogeniformans</name>
    <name type="common">Halanaerobium sp. (strain sapolanicus)</name>
    <dbReference type="NCBI Taxonomy" id="656519"/>
    <lineage>
        <taxon>Bacteria</taxon>
        <taxon>Bacillati</taxon>
        <taxon>Bacillota</taxon>
        <taxon>Clostridia</taxon>
        <taxon>Halanaerobiales</taxon>
        <taxon>Halanaerobiaceae</taxon>
        <taxon>Halanaerobium</taxon>
    </lineage>
</organism>
<evidence type="ECO:0000256" key="5">
    <source>
        <dbReference type="ARBA" id="ARBA00022692"/>
    </source>
</evidence>
<gene>
    <name evidence="11" type="ordered locus">Halsa_0812</name>
</gene>
<name>E4RN42_HALHG</name>
<evidence type="ECO:0000313" key="12">
    <source>
        <dbReference type="Proteomes" id="UP000007434"/>
    </source>
</evidence>
<feature type="transmembrane region" description="Helical" evidence="10">
    <location>
        <begin position="61"/>
        <end position="89"/>
    </location>
</feature>
<keyword evidence="6" id="KW-1278">Translocase</keyword>
<evidence type="ECO:0000256" key="9">
    <source>
        <dbReference type="ARBA" id="ARBA00023136"/>
    </source>
</evidence>
<sequence length="278" mass="30165">MKMMKGMLLALIPVTLYALYSYRLSAFILISVSILGAVTAEAAYQKLSNQPLKIKNLSAVVTGLLFSFTLSPSTPIYAAAISVAFGIIVGKELFGGVGKNLFNPALLGRLFLIFAFPAALSPWQTRIDMVSTATPLGIFWDSGEMVSTGEAFLGLVPGSLGEMSALLILIGGIYIIYKKYARWRIPVSLITTVGIFALLMGHNPLFHIFTGSVMLGSFFYAVDPMTSPRFPKAQIVFGIGIALILMAMRFWGWLPAGMAFGVLIMNIFVPLLDKKFKA</sequence>
<accession>E4RN42</accession>
<evidence type="ECO:0000256" key="2">
    <source>
        <dbReference type="ARBA" id="ARBA00022553"/>
    </source>
</evidence>
<dbReference type="STRING" id="656519.Halsa_0812"/>
<dbReference type="KEGG" id="has:Halsa_0812"/>
<keyword evidence="12" id="KW-1185">Reference proteome</keyword>
<evidence type="ECO:0000256" key="8">
    <source>
        <dbReference type="ARBA" id="ARBA00022989"/>
    </source>
</evidence>
<feature type="transmembrane region" description="Helical" evidence="10">
    <location>
        <begin position="257"/>
        <end position="273"/>
    </location>
</feature>
<keyword evidence="1" id="KW-0813">Transport</keyword>
<dbReference type="GO" id="GO:0005886">
    <property type="term" value="C:plasma membrane"/>
    <property type="evidence" value="ECO:0007669"/>
    <property type="project" value="TreeGrafter"/>
</dbReference>
<evidence type="ECO:0000256" key="7">
    <source>
        <dbReference type="ARBA" id="ARBA00022982"/>
    </source>
</evidence>
<dbReference type="eggNOG" id="COG4658">
    <property type="taxonomic scope" value="Bacteria"/>
</dbReference>
<evidence type="ECO:0000256" key="6">
    <source>
        <dbReference type="ARBA" id="ARBA00022967"/>
    </source>
</evidence>
<keyword evidence="8 10" id="KW-1133">Transmembrane helix</keyword>
<dbReference type="HOGENOM" id="CLU_042020_1_0_9"/>
<feature type="transmembrane region" description="Helical" evidence="10">
    <location>
        <begin position="151"/>
        <end position="176"/>
    </location>
</feature>
<dbReference type="PANTHER" id="PTHR30578">
    <property type="entry name" value="ELECTRON TRANSPORT COMPLEX PROTEIN RNFD"/>
    <property type="match status" value="1"/>
</dbReference>
<evidence type="ECO:0000313" key="11">
    <source>
        <dbReference type="EMBL" id="ADQ14259.1"/>
    </source>
</evidence>
<evidence type="ECO:0000256" key="3">
    <source>
        <dbReference type="ARBA" id="ARBA00022630"/>
    </source>
</evidence>
<dbReference type="AlphaFoldDB" id="E4RN42"/>
<dbReference type="GO" id="GO:0022900">
    <property type="term" value="P:electron transport chain"/>
    <property type="evidence" value="ECO:0007669"/>
    <property type="project" value="InterPro"/>
</dbReference>
<dbReference type="RefSeq" id="WP_013405350.1">
    <property type="nucleotide sequence ID" value="NC_014654.1"/>
</dbReference>
<dbReference type="OrthoDB" id="9776359at2"/>
<dbReference type="Proteomes" id="UP000007434">
    <property type="component" value="Chromosome"/>
</dbReference>
<feature type="transmembrane region" description="Helical" evidence="10">
    <location>
        <begin position="101"/>
        <end position="120"/>
    </location>
</feature>